<name>A0ABR2IR18_9EUKA</name>
<organism evidence="1 2">
    <name type="scientific">Tritrichomonas musculus</name>
    <dbReference type="NCBI Taxonomy" id="1915356"/>
    <lineage>
        <taxon>Eukaryota</taxon>
        <taxon>Metamonada</taxon>
        <taxon>Parabasalia</taxon>
        <taxon>Tritrichomonadida</taxon>
        <taxon>Tritrichomonadidae</taxon>
        <taxon>Tritrichomonas</taxon>
    </lineage>
</organism>
<reference evidence="1 2" key="1">
    <citation type="submission" date="2024-04" db="EMBL/GenBank/DDBJ databases">
        <title>Tritrichomonas musculus Genome.</title>
        <authorList>
            <person name="Alves-Ferreira E."/>
            <person name="Grigg M."/>
            <person name="Lorenzi H."/>
            <person name="Galac M."/>
        </authorList>
    </citation>
    <scope>NUCLEOTIDE SEQUENCE [LARGE SCALE GENOMIC DNA]</scope>
    <source>
        <strain evidence="1 2">EAF2021</strain>
    </source>
</reference>
<accession>A0ABR2IR18</accession>
<proteinExistence type="predicted"/>
<dbReference type="EMBL" id="JAPFFF010000015">
    <property type="protein sequence ID" value="KAK8867123.1"/>
    <property type="molecule type" value="Genomic_DNA"/>
</dbReference>
<comment type="caution">
    <text evidence="1">The sequence shown here is derived from an EMBL/GenBank/DDBJ whole genome shotgun (WGS) entry which is preliminary data.</text>
</comment>
<dbReference type="Proteomes" id="UP001470230">
    <property type="component" value="Unassembled WGS sequence"/>
</dbReference>
<protein>
    <submittedName>
        <fullName evidence="1">Uncharacterized protein</fullName>
    </submittedName>
</protein>
<evidence type="ECO:0000313" key="1">
    <source>
        <dbReference type="EMBL" id="KAK8867123.1"/>
    </source>
</evidence>
<gene>
    <name evidence="1" type="ORF">M9Y10_010095</name>
</gene>
<evidence type="ECO:0000313" key="2">
    <source>
        <dbReference type="Proteomes" id="UP001470230"/>
    </source>
</evidence>
<keyword evidence="2" id="KW-1185">Reference proteome</keyword>
<sequence>MIENNERSKEKFSRLKTGFSNLELKLETSNQTTATLARAKEEEISSLTTELTTIKNLKDEEISSLKSQISSFSIRIDCNGMSKEGPGFLSQLKDKQKTPLDRLFVSSRSSSDIYCLIAPHTDDDFGTSNDGNSFIDFELEAAVTK</sequence>